<dbReference type="EMBL" id="PFBX01000043">
    <property type="protein sequence ID" value="PIT87273.1"/>
    <property type="molecule type" value="Genomic_DNA"/>
</dbReference>
<accession>A0A2M6W396</accession>
<dbReference type="AlphaFoldDB" id="A0A2M6W396"/>
<feature type="region of interest" description="Disordered" evidence="1">
    <location>
        <begin position="181"/>
        <end position="207"/>
    </location>
</feature>
<evidence type="ECO:0000313" key="2">
    <source>
        <dbReference type="EMBL" id="PIT87273.1"/>
    </source>
</evidence>
<dbReference type="Proteomes" id="UP000231183">
    <property type="component" value="Unassembled WGS sequence"/>
</dbReference>
<reference evidence="3" key="1">
    <citation type="submission" date="2017-09" db="EMBL/GenBank/DDBJ databases">
        <title>Depth-based differentiation of microbial function through sediment-hosted aquifers and enrichment of novel symbionts in the deep terrestrial subsurface.</title>
        <authorList>
            <person name="Probst A.J."/>
            <person name="Ladd B."/>
            <person name="Jarett J.K."/>
            <person name="Geller-Mcgrath D.E."/>
            <person name="Sieber C.M.K."/>
            <person name="Emerson J.B."/>
            <person name="Anantharaman K."/>
            <person name="Thomas B.C."/>
            <person name="Malmstrom R."/>
            <person name="Stieglmeier M."/>
            <person name="Klingl A."/>
            <person name="Woyke T."/>
            <person name="Ryan C.M."/>
            <person name="Banfield J.F."/>
        </authorList>
    </citation>
    <scope>NUCLEOTIDE SEQUENCE [LARGE SCALE GENOMIC DNA]</scope>
</reference>
<feature type="compositionally biased region" description="Polar residues" evidence="1">
    <location>
        <begin position="182"/>
        <end position="207"/>
    </location>
</feature>
<gene>
    <name evidence="2" type="ORF">COU31_03865</name>
</gene>
<name>A0A2M6W396_9BACT</name>
<evidence type="ECO:0000313" key="3">
    <source>
        <dbReference type="Proteomes" id="UP000231183"/>
    </source>
</evidence>
<organism evidence="2 3">
    <name type="scientific">Candidatus Magasanikbacteria bacterium CG10_big_fil_rev_8_21_14_0_10_40_10</name>
    <dbReference type="NCBI Taxonomy" id="1974648"/>
    <lineage>
        <taxon>Bacteria</taxon>
        <taxon>Candidatus Magasanikiibacteriota</taxon>
    </lineage>
</organism>
<comment type="caution">
    <text evidence="2">The sequence shown here is derived from an EMBL/GenBank/DDBJ whole genome shotgun (WGS) entry which is preliminary data.</text>
</comment>
<proteinExistence type="predicted"/>
<sequence>MPQVQGLPSKKYFSTFTVKKGAGPSYGNLATGLSNATRSSASVLHPLKEYQDPIKHAFNDGFVKKTIRSKGYLSVAQQKQLYNKILNKASEMHKADPKNIKDLSSDIYAKKVLKDRLLKHFAFDPKTQENIREQYGDETDKFGHSAKHSLSQYKSTADNLVKEDRQVFSGADKMAKAKNNLARANQLNPITPKTNLKPPSNNFRPVA</sequence>
<protein>
    <submittedName>
        <fullName evidence="2">Uncharacterized protein</fullName>
    </submittedName>
</protein>
<evidence type="ECO:0000256" key="1">
    <source>
        <dbReference type="SAM" id="MobiDB-lite"/>
    </source>
</evidence>